<evidence type="ECO:0000259" key="3">
    <source>
        <dbReference type="Pfam" id="PF13966"/>
    </source>
</evidence>
<feature type="region of interest" description="Disordered" evidence="1">
    <location>
        <begin position="617"/>
        <end position="659"/>
    </location>
</feature>
<dbReference type="Pfam" id="PF00078">
    <property type="entry name" value="RVT_1"/>
    <property type="match status" value="1"/>
</dbReference>
<feature type="region of interest" description="Disordered" evidence="1">
    <location>
        <begin position="52"/>
        <end position="89"/>
    </location>
</feature>
<dbReference type="PANTHER" id="PTHR33116:SF76">
    <property type="entry name" value="DUF4283 DOMAIN-CONTAINING PROTEIN"/>
    <property type="match status" value="1"/>
</dbReference>
<evidence type="ECO:0000259" key="2">
    <source>
        <dbReference type="Pfam" id="PF00078"/>
    </source>
</evidence>
<dbReference type="SUPFAM" id="SSF56672">
    <property type="entry name" value="DNA/RNA polymerases"/>
    <property type="match status" value="1"/>
</dbReference>
<dbReference type="EMBL" id="BKCJ010001730">
    <property type="protein sequence ID" value="GEU43590.1"/>
    <property type="molecule type" value="Genomic_DNA"/>
</dbReference>
<dbReference type="Pfam" id="PF13966">
    <property type="entry name" value="zf-RVT"/>
    <property type="match status" value="1"/>
</dbReference>
<dbReference type="InterPro" id="IPR000477">
    <property type="entry name" value="RT_dom"/>
</dbReference>
<gene>
    <name evidence="4" type="ORF">Tci_015568</name>
</gene>
<name>A0A6L2K418_TANCI</name>
<dbReference type="PANTHER" id="PTHR33116">
    <property type="entry name" value="REVERSE TRANSCRIPTASE ZINC-BINDING DOMAIN-CONTAINING PROTEIN-RELATED-RELATED"/>
    <property type="match status" value="1"/>
</dbReference>
<feature type="domain" description="Reverse transcriptase zinc-binding" evidence="3">
    <location>
        <begin position="380"/>
        <end position="458"/>
    </location>
</feature>
<feature type="domain" description="Reverse transcriptase" evidence="2">
    <location>
        <begin position="134"/>
        <end position="268"/>
    </location>
</feature>
<evidence type="ECO:0000313" key="4">
    <source>
        <dbReference type="EMBL" id="GEU43590.1"/>
    </source>
</evidence>
<evidence type="ECO:0000256" key="1">
    <source>
        <dbReference type="SAM" id="MobiDB-lite"/>
    </source>
</evidence>
<dbReference type="AlphaFoldDB" id="A0A6L2K418"/>
<accession>A0A6L2K418</accession>
<organism evidence="4">
    <name type="scientific">Tanacetum cinerariifolium</name>
    <name type="common">Dalmatian daisy</name>
    <name type="synonym">Chrysanthemum cinerariifolium</name>
    <dbReference type="NCBI Taxonomy" id="118510"/>
    <lineage>
        <taxon>Eukaryota</taxon>
        <taxon>Viridiplantae</taxon>
        <taxon>Streptophyta</taxon>
        <taxon>Embryophyta</taxon>
        <taxon>Tracheophyta</taxon>
        <taxon>Spermatophyta</taxon>
        <taxon>Magnoliopsida</taxon>
        <taxon>eudicotyledons</taxon>
        <taxon>Gunneridae</taxon>
        <taxon>Pentapetalae</taxon>
        <taxon>asterids</taxon>
        <taxon>campanulids</taxon>
        <taxon>Asterales</taxon>
        <taxon>Asteraceae</taxon>
        <taxon>Asteroideae</taxon>
        <taxon>Anthemideae</taxon>
        <taxon>Anthemidinae</taxon>
        <taxon>Tanacetum</taxon>
    </lineage>
</organism>
<proteinExistence type="predicted"/>
<feature type="compositionally biased region" description="Polar residues" evidence="1">
    <location>
        <begin position="65"/>
        <end position="78"/>
    </location>
</feature>
<feature type="compositionally biased region" description="Basic residues" evidence="1">
    <location>
        <begin position="639"/>
        <end position="651"/>
    </location>
</feature>
<comment type="caution">
    <text evidence="4">The sequence shown here is derived from an EMBL/GenBank/DDBJ whole genome shotgun (WGS) entry which is preliminary data.</text>
</comment>
<dbReference type="InterPro" id="IPR043502">
    <property type="entry name" value="DNA/RNA_pol_sf"/>
</dbReference>
<sequence length="659" mass="75750">MMDVVFKEDVFPFKDSKKPEGSLFVHAFPSFEDEFYPETTQTPLPHDLVVVTPNTHIPPEHDNENSNSSTNSIPQNVNPILPEPTRRSTRQSIRPVWLKEFVALTSTKSGPHYPLFASTDFPSIPQQHIAFLANVFAQPEPTSGGRGLRQGDPMSPYLFTLIIEVFNIIMRKNIGENKDFKYHHKCRRMEITHLCFADDLLVFCHKDTKSVRVIKETLEEFSSYYVLKANMNKNTVFLGGMTIAEEKVILDIVPFAIGKLPVRHLGVPLITKKINATDLLSAMQIYWASAFLLPKNVIYEINKLSKSFLWCQRELTKGKAKAGLSIETNIADLVMSYGNNWPNEWINEYLILSQYGIPSIQDSKIDATVWVDKNEEEKLFSVKNVWKDMECDEAKVDWYKVVWFNRNIPRHARVLWMALLNRLSTQDRIAVWKPNDVIHCVFCKQCLDSIEHLFFTCTQEADKRDSFRRPVRGGVELQQLTDLVSLMDSVVLCSSHDRWRCDLSGDGDFSVKVIRNYIDDKFMPSHSEPSRCVRYIPIKINVFAWRARRDCLPTRVNLMRRGVTLDSVNCPLLVTMSEYLRFPFLSGATIEKGNALTNRDLKEQHTVPPLLVDQAIPDKTDHQKEAEVADPKIVETRERKARAVAKKREKKKSGANEEE</sequence>
<reference evidence="4" key="1">
    <citation type="journal article" date="2019" name="Sci. Rep.">
        <title>Draft genome of Tanacetum cinerariifolium, the natural source of mosquito coil.</title>
        <authorList>
            <person name="Yamashiro T."/>
            <person name="Shiraishi A."/>
            <person name="Satake H."/>
            <person name="Nakayama K."/>
        </authorList>
    </citation>
    <scope>NUCLEOTIDE SEQUENCE</scope>
</reference>
<evidence type="ECO:0008006" key="5">
    <source>
        <dbReference type="Google" id="ProtNLM"/>
    </source>
</evidence>
<protein>
    <recommendedName>
        <fullName evidence="5">Reverse transcriptase domain-containing protein</fullName>
    </recommendedName>
</protein>
<feature type="compositionally biased region" description="Basic and acidic residues" evidence="1">
    <location>
        <begin position="617"/>
        <end position="638"/>
    </location>
</feature>
<dbReference type="InterPro" id="IPR026960">
    <property type="entry name" value="RVT-Znf"/>
</dbReference>